<reference evidence="1 2" key="1">
    <citation type="submission" date="2021-08" db="EMBL/GenBank/DDBJ databases">
        <authorList>
            <person name="Peeters C."/>
        </authorList>
    </citation>
    <scope>NUCLEOTIDE SEQUENCE [LARGE SCALE GENOMIC DNA]</scope>
    <source>
        <strain evidence="1 2">LMG 21510</strain>
    </source>
</reference>
<evidence type="ECO:0000313" key="2">
    <source>
        <dbReference type="Proteomes" id="UP000721236"/>
    </source>
</evidence>
<dbReference type="EMBL" id="CAJZAH010000002">
    <property type="protein sequence ID" value="CAG9173170.1"/>
    <property type="molecule type" value="Genomic_DNA"/>
</dbReference>
<keyword evidence="2" id="KW-1185">Reference proteome</keyword>
<accession>A0ABM8WZY6</accession>
<dbReference type="RefSeq" id="WP_224041717.1">
    <property type="nucleotide sequence ID" value="NZ_CAJZAH010000002.1"/>
</dbReference>
<comment type="caution">
    <text evidence="1">The sequence shown here is derived from an EMBL/GenBank/DDBJ whole genome shotgun (WGS) entry which is preliminary data.</text>
</comment>
<protein>
    <submittedName>
        <fullName evidence="1">Uncharacterized protein</fullName>
    </submittedName>
</protein>
<evidence type="ECO:0000313" key="1">
    <source>
        <dbReference type="EMBL" id="CAG9173170.1"/>
    </source>
</evidence>
<sequence>MAEKEAHDDMPDQGHHTFILEARPEIQVFIAKNEKISIVVTQMRDERDSVDSDVVQIPLDCAEQVGTALINIAKKFTGL</sequence>
<dbReference type="Proteomes" id="UP000721236">
    <property type="component" value="Unassembled WGS sequence"/>
</dbReference>
<gene>
    <name evidence="1" type="ORF">LMG21510_02173</name>
</gene>
<proteinExistence type="predicted"/>
<name>A0ABM8WZY6_9BURK</name>
<organism evidence="1 2">
    <name type="scientific">Cupriavidus respiraculi</name>
    <dbReference type="NCBI Taxonomy" id="195930"/>
    <lineage>
        <taxon>Bacteria</taxon>
        <taxon>Pseudomonadati</taxon>
        <taxon>Pseudomonadota</taxon>
        <taxon>Betaproteobacteria</taxon>
        <taxon>Burkholderiales</taxon>
        <taxon>Burkholderiaceae</taxon>
        <taxon>Cupriavidus</taxon>
    </lineage>
</organism>